<evidence type="ECO:0000313" key="3">
    <source>
        <dbReference type="EMBL" id="SNT72410.1"/>
    </source>
</evidence>
<name>A0A239PQJ1_9PROT</name>
<evidence type="ECO:0000256" key="1">
    <source>
        <dbReference type="SAM" id="Phobius"/>
    </source>
</evidence>
<evidence type="ECO:0000259" key="2">
    <source>
        <dbReference type="Pfam" id="PF12158"/>
    </source>
</evidence>
<dbReference type="OrthoDB" id="4750277at2"/>
<dbReference type="Proteomes" id="UP000198346">
    <property type="component" value="Unassembled WGS sequence"/>
</dbReference>
<keyword evidence="1" id="KW-1133">Transmembrane helix</keyword>
<dbReference type="EMBL" id="FZQA01000002">
    <property type="protein sequence ID" value="SNT72410.1"/>
    <property type="molecule type" value="Genomic_DNA"/>
</dbReference>
<dbReference type="RefSeq" id="WP_089411900.1">
    <property type="nucleotide sequence ID" value="NZ_FZQA01000002.1"/>
</dbReference>
<keyword evidence="1" id="KW-0812">Transmembrane</keyword>
<protein>
    <recommendedName>
        <fullName evidence="2">DUF3592 domain-containing protein</fullName>
    </recommendedName>
</protein>
<gene>
    <name evidence="3" type="ORF">SAMN06297382_1452</name>
</gene>
<dbReference type="Pfam" id="PF12158">
    <property type="entry name" value="DUF3592"/>
    <property type="match status" value="1"/>
</dbReference>
<accession>A0A239PQJ1</accession>
<sequence length="163" mass="17001">MSDDAKYRAELLLAAGFFVILAVSGVLLAGFGVRDFAFARASLSWPTVEAVMLSAPDGEGVRYAYSVAGRKYESRRARFFTASFQRAAGIDARPGDVVPAAYDPARPSRSVLEPGGAGSVFFATVAAGALLTFLGLGGIVRLLSEAAVLDEQTASGGAQVVYE</sequence>
<reference evidence="3 4" key="1">
    <citation type="submission" date="2017-07" db="EMBL/GenBank/DDBJ databases">
        <authorList>
            <person name="Sun Z.S."/>
            <person name="Albrecht U."/>
            <person name="Echele G."/>
            <person name="Lee C.C."/>
        </authorList>
    </citation>
    <scope>NUCLEOTIDE SEQUENCE [LARGE SCALE GENOMIC DNA]</scope>
    <source>
        <strain evidence="3 4">CGMCC 1.12710</strain>
    </source>
</reference>
<keyword evidence="4" id="KW-1185">Reference proteome</keyword>
<dbReference type="AlphaFoldDB" id="A0A239PQJ1"/>
<dbReference type="InterPro" id="IPR021994">
    <property type="entry name" value="DUF3592"/>
</dbReference>
<proteinExistence type="predicted"/>
<feature type="domain" description="DUF3592" evidence="2">
    <location>
        <begin position="61"/>
        <end position="116"/>
    </location>
</feature>
<evidence type="ECO:0000313" key="4">
    <source>
        <dbReference type="Proteomes" id="UP000198346"/>
    </source>
</evidence>
<keyword evidence="1" id="KW-0472">Membrane</keyword>
<feature type="transmembrane region" description="Helical" evidence="1">
    <location>
        <begin position="12"/>
        <end position="33"/>
    </location>
</feature>
<feature type="transmembrane region" description="Helical" evidence="1">
    <location>
        <begin position="120"/>
        <end position="143"/>
    </location>
</feature>
<organism evidence="3 4">
    <name type="scientific">Amphiplicatus metriothermophilus</name>
    <dbReference type="NCBI Taxonomy" id="1519374"/>
    <lineage>
        <taxon>Bacteria</taxon>
        <taxon>Pseudomonadati</taxon>
        <taxon>Pseudomonadota</taxon>
        <taxon>Alphaproteobacteria</taxon>
        <taxon>Parvularculales</taxon>
        <taxon>Parvularculaceae</taxon>
        <taxon>Amphiplicatus</taxon>
    </lineage>
</organism>